<sequence>MERTVNIGVSGTGFIARGLVYALESQEDLTVASVLTRRQIEEINNFPDKSVLTNNVDQFIESSDLIVECSGDVLHGTEVIDRAISASLPVITMNSELQVTTGSYFARRGFITEAEGDQPGSLAAFKENVEQMGFKPLVYGNIKGFLNTNPSREEMLYWAERNGISLQMVTSFTDGTKVQIEQALTANGLQADIAAPGLLGFKAADINEGGTRLANEAARLNRPISDYLLCPKGPAGVFITATHDDVQQQPLSYLKMGEGPYYTLVQTFHLCHLEIMKTIRRVLNGKGVLLNNTASPSISVAAIAKRKLFPGDKIIKGIGSFEVRGEAVKMKDEPEHIPIGLIADATVTRVVEEGQTLTFSDAELPESLALKAWREVAGNSLITE</sequence>
<dbReference type="AlphaFoldDB" id="A0A1H9TPW4"/>
<feature type="domain" description="Oxidoreductase DRL-like catalytic" evidence="2">
    <location>
        <begin position="116"/>
        <end position="275"/>
    </location>
</feature>
<dbReference type="SUPFAM" id="SSF51735">
    <property type="entry name" value="NAD(P)-binding Rossmann-fold domains"/>
    <property type="match status" value="1"/>
</dbReference>
<dbReference type="EMBL" id="FOGT01000006">
    <property type="protein sequence ID" value="SER99107.1"/>
    <property type="molecule type" value="Genomic_DNA"/>
</dbReference>
<evidence type="ECO:0000259" key="2">
    <source>
        <dbReference type="Pfam" id="PF21135"/>
    </source>
</evidence>
<dbReference type="GO" id="GO:0016491">
    <property type="term" value="F:oxidoreductase activity"/>
    <property type="evidence" value="ECO:0007669"/>
    <property type="project" value="InterPro"/>
</dbReference>
<dbReference type="Pfam" id="PF03447">
    <property type="entry name" value="NAD_binding_3"/>
    <property type="match status" value="1"/>
</dbReference>
<dbReference type="InterPro" id="IPR036291">
    <property type="entry name" value="NAD(P)-bd_dom_sf"/>
</dbReference>
<keyword evidence="4" id="KW-1185">Reference proteome</keyword>
<dbReference type="STRING" id="1601833.SAMN05518684_1069"/>
<evidence type="ECO:0000259" key="1">
    <source>
        <dbReference type="Pfam" id="PF03447"/>
    </source>
</evidence>
<dbReference type="InterPro" id="IPR005106">
    <property type="entry name" value="Asp/hSer_DH_NAD-bd"/>
</dbReference>
<evidence type="ECO:0000313" key="3">
    <source>
        <dbReference type="EMBL" id="SER99107.1"/>
    </source>
</evidence>
<dbReference type="Gene3D" id="3.40.50.720">
    <property type="entry name" value="NAD(P)-binding Rossmann-like Domain"/>
    <property type="match status" value="1"/>
</dbReference>
<name>A0A1H9TPW4_9BACI</name>
<dbReference type="PANTHER" id="PTHR37850">
    <property type="entry name" value="STRU PROTEIN"/>
    <property type="match status" value="1"/>
</dbReference>
<dbReference type="PANTHER" id="PTHR37850:SF1">
    <property type="entry name" value="SAF DOMAIN PROTEIN"/>
    <property type="match status" value="1"/>
</dbReference>
<dbReference type="OrthoDB" id="9777844at2"/>
<dbReference type="InterPro" id="IPR048423">
    <property type="entry name" value="DRL_cat"/>
</dbReference>
<reference evidence="4" key="1">
    <citation type="submission" date="2016-10" db="EMBL/GenBank/DDBJ databases">
        <authorList>
            <person name="Varghese N."/>
            <person name="Submissions S."/>
        </authorList>
    </citation>
    <scope>NUCLEOTIDE SEQUENCE [LARGE SCALE GENOMIC DNA]</scope>
    <source>
        <strain evidence="4">S9</strain>
    </source>
</reference>
<organism evidence="3 4">
    <name type="scientific">Salipaludibacillus aurantiacus</name>
    <dbReference type="NCBI Taxonomy" id="1601833"/>
    <lineage>
        <taxon>Bacteria</taxon>
        <taxon>Bacillati</taxon>
        <taxon>Bacillota</taxon>
        <taxon>Bacilli</taxon>
        <taxon>Bacillales</taxon>
        <taxon>Bacillaceae</taxon>
    </lineage>
</organism>
<dbReference type="Pfam" id="PF21135">
    <property type="entry name" value="DRL_cat"/>
    <property type="match status" value="1"/>
</dbReference>
<proteinExistence type="predicted"/>
<evidence type="ECO:0000313" key="4">
    <source>
        <dbReference type="Proteomes" id="UP000198571"/>
    </source>
</evidence>
<feature type="domain" description="Aspartate/homoserine dehydrogenase NAD-binding" evidence="1">
    <location>
        <begin position="11"/>
        <end position="97"/>
    </location>
</feature>
<dbReference type="CDD" id="cd11616">
    <property type="entry name" value="SAF_DH_OX_like"/>
    <property type="match status" value="1"/>
</dbReference>
<accession>A0A1H9TPW4</accession>
<dbReference type="Proteomes" id="UP000198571">
    <property type="component" value="Unassembled WGS sequence"/>
</dbReference>
<dbReference type="GO" id="GO:0050661">
    <property type="term" value="F:NADP binding"/>
    <property type="evidence" value="ECO:0007669"/>
    <property type="project" value="InterPro"/>
</dbReference>
<dbReference type="RefSeq" id="WP_093050443.1">
    <property type="nucleotide sequence ID" value="NZ_FOGT01000006.1"/>
</dbReference>
<gene>
    <name evidence="3" type="ORF">SAMN05518684_1069</name>
</gene>
<protein>
    <submittedName>
        <fullName evidence="3">Predicted homoserine dehydrogenase, contains C-terminal SAF domain</fullName>
    </submittedName>
</protein>